<accession>A0A4Y8LXY3</accession>
<dbReference type="Proteomes" id="UP000297900">
    <property type="component" value="Unassembled WGS sequence"/>
</dbReference>
<evidence type="ECO:0000313" key="1">
    <source>
        <dbReference type="EMBL" id="TFE26099.1"/>
    </source>
</evidence>
<reference evidence="1 2" key="1">
    <citation type="submission" date="2019-03" db="EMBL/GenBank/DDBJ databases">
        <title>Cohnella endophytica sp. nov., a novel endophytic bacterium isolated from bark of Sonneratia apetala.</title>
        <authorList>
            <person name="Tuo L."/>
        </authorList>
    </citation>
    <scope>NUCLEOTIDE SEQUENCE [LARGE SCALE GENOMIC DNA]</scope>
    <source>
        <strain evidence="1 2">CCTCC AB 208254</strain>
    </source>
</reference>
<dbReference type="PANTHER" id="PTHR43845:SF1">
    <property type="entry name" value="BLR5969 PROTEIN"/>
    <property type="match status" value="1"/>
</dbReference>
<dbReference type="EMBL" id="SOMN01000015">
    <property type="protein sequence ID" value="TFE26099.1"/>
    <property type="molecule type" value="Genomic_DNA"/>
</dbReference>
<proteinExistence type="predicted"/>
<organism evidence="1 2">
    <name type="scientific">Cohnella luojiensis</name>
    <dbReference type="NCBI Taxonomy" id="652876"/>
    <lineage>
        <taxon>Bacteria</taxon>
        <taxon>Bacillati</taxon>
        <taxon>Bacillota</taxon>
        <taxon>Bacilli</taxon>
        <taxon>Bacillales</taxon>
        <taxon>Paenibacillaceae</taxon>
        <taxon>Cohnella</taxon>
    </lineage>
</organism>
<sequence>MDEFWIQPTVERFLGIFPWYGPLLAEKGLDRHSIKSVNELPLLTSELLERYYYGADQPFGELDGVTSYRTSGTSSLRRKTIYYSNKDEEQYIGIKTDIFRRILIGSGVATALSDMGTGHAASTALDIFGRIGMTAESIDFKQPIEQHLAKLRELRPHILYTMPSLLDRLLSATMDDPTSYGIRQVILVGEIASPAWIKSVAHRLGIVERDITDTYGSIEIGTIAFYSHEYGRYLFAEGIEAEGVGVESLFVDTEPLKMGESVLVLTSLVRDLFPALRYVTYDVVRDLRPILVDGQWRQSFEAIVRRIGPELKHGEKISVYDIEDVVYRHLNDARVRIHVHANKLSVHVDSKDKNPELYKRIERELSERIPEIGIMIQGGMLEAMQVIPSDVRFDDTVLKHKKIFYGGVE</sequence>
<dbReference type="Gene3D" id="3.40.50.12780">
    <property type="entry name" value="N-terminal domain of ligase-like"/>
    <property type="match status" value="1"/>
</dbReference>
<dbReference type="RefSeq" id="WP_135152479.1">
    <property type="nucleotide sequence ID" value="NZ_SOMN01000015.1"/>
</dbReference>
<gene>
    <name evidence="1" type="ORF">E2980_12260</name>
</gene>
<name>A0A4Y8LXY3_9BACL</name>
<dbReference type="InterPro" id="IPR042099">
    <property type="entry name" value="ANL_N_sf"/>
</dbReference>
<comment type="caution">
    <text evidence="1">The sequence shown here is derived from an EMBL/GenBank/DDBJ whole genome shotgun (WGS) entry which is preliminary data.</text>
</comment>
<dbReference type="OrthoDB" id="3981340at2"/>
<dbReference type="PANTHER" id="PTHR43845">
    <property type="entry name" value="BLR5969 PROTEIN"/>
    <property type="match status" value="1"/>
</dbReference>
<protein>
    <submittedName>
        <fullName evidence="1">CoF synthetase</fullName>
    </submittedName>
</protein>
<evidence type="ECO:0000313" key="2">
    <source>
        <dbReference type="Proteomes" id="UP000297900"/>
    </source>
</evidence>
<keyword evidence="2" id="KW-1185">Reference proteome</keyword>
<dbReference type="SUPFAM" id="SSF56801">
    <property type="entry name" value="Acetyl-CoA synthetase-like"/>
    <property type="match status" value="1"/>
</dbReference>
<dbReference type="AlphaFoldDB" id="A0A4Y8LXY3"/>